<evidence type="ECO:0000313" key="1">
    <source>
        <dbReference type="EMBL" id="OJA19602.1"/>
    </source>
</evidence>
<accession>A0A1J8RCV7</accession>
<reference evidence="1 2" key="1">
    <citation type="submission" date="2016-03" db="EMBL/GenBank/DDBJ databases">
        <title>Comparative genomics of the ectomycorrhizal sister species Rhizopogon vinicolor and Rhizopogon vesiculosus (Basidiomycota: Boletales) reveals a divergence of the mating type B locus.</title>
        <authorList>
            <person name="Mujic A.B."/>
            <person name="Kuo A."/>
            <person name="Tritt A."/>
            <person name="Lipzen A."/>
            <person name="Chen C."/>
            <person name="Johnson J."/>
            <person name="Sharma A."/>
            <person name="Barry K."/>
            <person name="Grigoriev I.V."/>
            <person name="Spatafora J.W."/>
        </authorList>
    </citation>
    <scope>NUCLEOTIDE SEQUENCE [LARGE SCALE GENOMIC DNA]</scope>
    <source>
        <strain evidence="1 2">AM-OR11-056</strain>
    </source>
</reference>
<proteinExistence type="predicted"/>
<protein>
    <submittedName>
        <fullName evidence="1">Uncharacterized protein</fullName>
    </submittedName>
</protein>
<dbReference type="Proteomes" id="UP000183567">
    <property type="component" value="Unassembled WGS sequence"/>
</dbReference>
<sequence>MSAHDPRHQPILPRTKLELSNDVLKTTNERLLQLDVVQNAHPGHFSTACSIYATTVLLARIIEACPDLLDQRYARVTEAMQILCEHPRLQEDLRQAVEKRDFTDVLHVEILQKHPRPASRVRMLNRRKTL</sequence>
<comment type="caution">
    <text evidence="1">The sequence shown here is derived from an EMBL/GenBank/DDBJ whole genome shotgun (WGS) entry which is preliminary data.</text>
</comment>
<dbReference type="EMBL" id="LVVM01000983">
    <property type="protein sequence ID" value="OJA19602.1"/>
    <property type="molecule type" value="Genomic_DNA"/>
</dbReference>
<keyword evidence="2" id="KW-1185">Reference proteome</keyword>
<organism evidence="1 2">
    <name type="scientific">Rhizopogon vesiculosus</name>
    <dbReference type="NCBI Taxonomy" id="180088"/>
    <lineage>
        <taxon>Eukaryota</taxon>
        <taxon>Fungi</taxon>
        <taxon>Dikarya</taxon>
        <taxon>Basidiomycota</taxon>
        <taxon>Agaricomycotina</taxon>
        <taxon>Agaricomycetes</taxon>
        <taxon>Agaricomycetidae</taxon>
        <taxon>Boletales</taxon>
        <taxon>Suillineae</taxon>
        <taxon>Rhizopogonaceae</taxon>
        <taxon>Rhizopogon</taxon>
    </lineage>
</organism>
<gene>
    <name evidence="1" type="ORF">AZE42_09622</name>
</gene>
<evidence type="ECO:0000313" key="2">
    <source>
        <dbReference type="Proteomes" id="UP000183567"/>
    </source>
</evidence>
<dbReference type="OrthoDB" id="2659633at2759"/>
<name>A0A1J8RCV7_9AGAM</name>
<dbReference type="AlphaFoldDB" id="A0A1J8RCV7"/>